<dbReference type="InterPro" id="IPR003661">
    <property type="entry name" value="HisK_dim/P_dom"/>
</dbReference>
<dbReference type="SUPFAM" id="SSF47384">
    <property type="entry name" value="Homodimeric domain of signal transducing histidine kinase"/>
    <property type="match status" value="1"/>
</dbReference>
<evidence type="ECO:0000259" key="11">
    <source>
        <dbReference type="PROSITE" id="PS50109"/>
    </source>
</evidence>
<proteinExistence type="predicted"/>
<keyword evidence="5" id="KW-0808">Transferase</keyword>
<dbReference type="PRINTS" id="PR00344">
    <property type="entry name" value="BCTRLSENSOR"/>
</dbReference>
<evidence type="ECO:0000313" key="12">
    <source>
        <dbReference type="EMBL" id="CAA9581305.1"/>
    </source>
</evidence>
<dbReference type="AlphaFoldDB" id="A0A6J4VL97"/>
<keyword evidence="4" id="KW-0597">Phosphoprotein</keyword>
<dbReference type="CDD" id="cd00082">
    <property type="entry name" value="HisKA"/>
    <property type="match status" value="1"/>
</dbReference>
<keyword evidence="6 10" id="KW-0812">Transmembrane</keyword>
<organism evidence="12">
    <name type="scientific">uncultured Thermomicrobiales bacterium</name>
    <dbReference type="NCBI Taxonomy" id="1645740"/>
    <lineage>
        <taxon>Bacteria</taxon>
        <taxon>Pseudomonadati</taxon>
        <taxon>Thermomicrobiota</taxon>
        <taxon>Thermomicrobia</taxon>
        <taxon>Thermomicrobiales</taxon>
        <taxon>environmental samples</taxon>
    </lineage>
</organism>
<keyword evidence="8 10" id="KW-1133">Transmembrane helix</keyword>
<evidence type="ECO:0000256" key="1">
    <source>
        <dbReference type="ARBA" id="ARBA00000085"/>
    </source>
</evidence>
<feature type="domain" description="Histidine kinase" evidence="11">
    <location>
        <begin position="197"/>
        <end position="415"/>
    </location>
</feature>
<gene>
    <name evidence="12" type="ORF">AVDCRST_MAG19-3971</name>
</gene>
<dbReference type="PROSITE" id="PS50109">
    <property type="entry name" value="HIS_KIN"/>
    <property type="match status" value="1"/>
</dbReference>
<feature type="transmembrane region" description="Helical" evidence="10">
    <location>
        <begin position="12"/>
        <end position="32"/>
    </location>
</feature>
<accession>A0A6J4VL97</accession>
<evidence type="ECO:0000256" key="9">
    <source>
        <dbReference type="ARBA" id="ARBA00023136"/>
    </source>
</evidence>
<dbReference type="GO" id="GO:0005886">
    <property type="term" value="C:plasma membrane"/>
    <property type="evidence" value="ECO:0007669"/>
    <property type="project" value="TreeGrafter"/>
</dbReference>
<protein>
    <recommendedName>
        <fullName evidence="3">histidine kinase</fullName>
        <ecNumber evidence="3">2.7.13.3</ecNumber>
    </recommendedName>
</protein>
<evidence type="ECO:0000256" key="6">
    <source>
        <dbReference type="ARBA" id="ARBA00022692"/>
    </source>
</evidence>
<evidence type="ECO:0000256" key="10">
    <source>
        <dbReference type="SAM" id="Phobius"/>
    </source>
</evidence>
<dbReference type="GO" id="GO:0000155">
    <property type="term" value="F:phosphorelay sensor kinase activity"/>
    <property type="evidence" value="ECO:0007669"/>
    <property type="project" value="InterPro"/>
</dbReference>
<dbReference type="InterPro" id="IPR036097">
    <property type="entry name" value="HisK_dim/P_sf"/>
</dbReference>
<dbReference type="EC" id="2.7.13.3" evidence="3"/>
<keyword evidence="7" id="KW-0418">Kinase</keyword>
<feature type="transmembrane region" description="Helical" evidence="10">
    <location>
        <begin position="154"/>
        <end position="176"/>
    </location>
</feature>
<dbReference type="InterPro" id="IPR036890">
    <property type="entry name" value="HATPase_C_sf"/>
</dbReference>
<dbReference type="SMART" id="SM00388">
    <property type="entry name" value="HisKA"/>
    <property type="match status" value="1"/>
</dbReference>
<sequence length="415" mass="43435">MLDRFRLRLTLGYVGILAVILLLFFFATVVLFRDQTLDRQDAVLVHEAEQIARRRADGVGRDETMDESDAYGYVVLGGDGGEVERDASAASLGLPAVEAAAAAVRRGETVVRTEDGPEGGVRVASVPALRAGGEGEITQVATPLELALEPVSRLALVLVPIGLGALALAAGGGLFLSRRAIRPVQAAFERQRAFVADASHELKTPLALIKVDAEVLLRNPAVPDGGEILRHQVAEIDRMNGLLSDLLLLARLDGGKLAVACEPFDLAPVLVGTVDRFRRRASAAGVELCVRAPASLAARGDAERTCQIVSALLDNALRFTPAGGRVTVTGFRRKGRVEASVTDTGPGVDPRHLPRVFDRFFRAGTERAAGSGAGGGAGLGLAIARDLSRRQAGELTIGSGDGGGTEARLVLPGGD</sequence>
<evidence type="ECO:0000256" key="8">
    <source>
        <dbReference type="ARBA" id="ARBA00022989"/>
    </source>
</evidence>
<evidence type="ECO:0000256" key="3">
    <source>
        <dbReference type="ARBA" id="ARBA00012438"/>
    </source>
</evidence>
<dbReference type="InterPro" id="IPR003594">
    <property type="entry name" value="HATPase_dom"/>
</dbReference>
<dbReference type="PANTHER" id="PTHR45436:SF5">
    <property type="entry name" value="SENSOR HISTIDINE KINASE TRCS"/>
    <property type="match status" value="1"/>
</dbReference>
<reference evidence="12" key="1">
    <citation type="submission" date="2020-02" db="EMBL/GenBank/DDBJ databases">
        <authorList>
            <person name="Meier V. D."/>
        </authorList>
    </citation>
    <scope>NUCLEOTIDE SEQUENCE</scope>
    <source>
        <strain evidence="12">AVDCRST_MAG19</strain>
    </source>
</reference>
<dbReference type="EMBL" id="CADCWL010000222">
    <property type="protein sequence ID" value="CAA9581305.1"/>
    <property type="molecule type" value="Genomic_DNA"/>
</dbReference>
<dbReference type="Pfam" id="PF00512">
    <property type="entry name" value="HisKA"/>
    <property type="match status" value="1"/>
</dbReference>
<evidence type="ECO:0000256" key="2">
    <source>
        <dbReference type="ARBA" id="ARBA00004370"/>
    </source>
</evidence>
<dbReference type="SMART" id="SM00387">
    <property type="entry name" value="HATPase_c"/>
    <property type="match status" value="1"/>
</dbReference>
<evidence type="ECO:0000256" key="4">
    <source>
        <dbReference type="ARBA" id="ARBA00022553"/>
    </source>
</evidence>
<dbReference type="Gene3D" id="3.30.565.10">
    <property type="entry name" value="Histidine kinase-like ATPase, C-terminal domain"/>
    <property type="match status" value="1"/>
</dbReference>
<comment type="subcellular location">
    <subcellularLocation>
        <location evidence="2">Membrane</location>
    </subcellularLocation>
</comment>
<dbReference type="CDD" id="cd00075">
    <property type="entry name" value="HATPase"/>
    <property type="match status" value="1"/>
</dbReference>
<comment type="catalytic activity">
    <reaction evidence="1">
        <text>ATP + protein L-histidine = ADP + protein N-phospho-L-histidine.</text>
        <dbReference type="EC" id="2.7.13.3"/>
    </reaction>
</comment>
<dbReference type="InterPro" id="IPR050428">
    <property type="entry name" value="TCS_sensor_his_kinase"/>
</dbReference>
<dbReference type="SUPFAM" id="SSF55874">
    <property type="entry name" value="ATPase domain of HSP90 chaperone/DNA topoisomerase II/histidine kinase"/>
    <property type="match status" value="1"/>
</dbReference>
<keyword evidence="9 10" id="KW-0472">Membrane</keyword>
<dbReference type="Gene3D" id="1.10.287.130">
    <property type="match status" value="1"/>
</dbReference>
<evidence type="ECO:0000256" key="5">
    <source>
        <dbReference type="ARBA" id="ARBA00022679"/>
    </source>
</evidence>
<dbReference type="InterPro" id="IPR005467">
    <property type="entry name" value="His_kinase_dom"/>
</dbReference>
<dbReference type="Pfam" id="PF02518">
    <property type="entry name" value="HATPase_c"/>
    <property type="match status" value="1"/>
</dbReference>
<dbReference type="InterPro" id="IPR004358">
    <property type="entry name" value="Sig_transdc_His_kin-like_C"/>
</dbReference>
<dbReference type="PANTHER" id="PTHR45436">
    <property type="entry name" value="SENSOR HISTIDINE KINASE YKOH"/>
    <property type="match status" value="1"/>
</dbReference>
<name>A0A6J4VL97_9BACT</name>
<evidence type="ECO:0000256" key="7">
    <source>
        <dbReference type="ARBA" id="ARBA00022777"/>
    </source>
</evidence>